<reference evidence="2" key="1">
    <citation type="submission" date="2015-10" db="EMBL/GenBank/DDBJ databases">
        <title>Draft Genome Sequences of 11 Lactococcus lactis subspecies cremoris strains.</title>
        <authorList>
            <person name="Wels M."/>
            <person name="Backus L."/>
            <person name="Boekhorst J."/>
            <person name="Dijkstra A."/>
            <person name="Beerthuizen M."/>
            <person name="Kelly W."/>
            <person name="Siezen R."/>
            <person name="Bachmann H."/>
            <person name="Van Hijum S."/>
        </authorList>
    </citation>
    <scope>NUCLEOTIDE SEQUENCE [LARGE SCALE GENOMIC DNA]</scope>
    <source>
        <strain evidence="2">LMG8520</strain>
    </source>
</reference>
<gene>
    <name evidence="1" type="ORF">LMG8520_1138</name>
</gene>
<comment type="caution">
    <text evidence="1">The sequence shown here is derived from an EMBL/GenBank/DDBJ whole genome shotgun (WGS) entry which is preliminary data.</text>
</comment>
<proteinExistence type="predicted"/>
<evidence type="ECO:0000313" key="2">
    <source>
        <dbReference type="Proteomes" id="UP000054230"/>
    </source>
</evidence>
<dbReference type="Proteomes" id="UP000054230">
    <property type="component" value="Unassembled WGS sequence"/>
</dbReference>
<accession>A0A0V8D9C3</accession>
<dbReference type="Gene3D" id="3.40.30.10">
    <property type="entry name" value="Glutaredoxin"/>
    <property type="match status" value="1"/>
</dbReference>
<name>A0A0V8D9C3_LACLL</name>
<organism evidence="1 2">
    <name type="scientific">Lactococcus lactis subsp. lactis</name>
    <name type="common">Streptococcus lactis</name>
    <dbReference type="NCBI Taxonomy" id="1360"/>
    <lineage>
        <taxon>Bacteria</taxon>
        <taxon>Bacillati</taxon>
        <taxon>Bacillota</taxon>
        <taxon>Bacilli</taxon>
        <taxon>Lactobacillales</taxon>
        <taxon>Streptococcaceae</taxon>
        <taxon>Lactococcus</taxon>
    </lineage>
</organism>
<sequence>MIYYVDTENTDLNPELQAIRKAHEVETVPTFMKRSADGTFIKFDKKKESFSEFIK</sequence>
<protein>
    <recommendedName>
        <fullName evidence="3">Thioredoxin</fullName>
    </recommendedName>
</protein>
<dbReference type="EMBL" id="LKLP01000058">
    <property type="protein sequence ID" value="KSU10173.1"/>
    <property type="molecule type" value="Genomic_DNA"/>
</dbReference>
<evidence type="ECO:0008006" key="3">
    <source>
        <dbReference type="Google" id="ProtNLM"/>
    </source>
</evidence>
<dbReference type="PATRIC" id="fig|1360.106.peg.1087"/>
<evidence type="ECO:0000313" key="1">
    <source>
        <dbReference type="EMBL" id="KSU10173.1"/>
    </source>
</evidence>
<dbReference type="AlphaFoldDB" id="A0A0V8D9C3"/>